<dbReference type="AlphaFoldDB" id="A0A4P9Y4L3"/>
<dbReference type="Pfam" id="PF00617">
    <property type="entry name" value="RasGEF"/>
    <property type="match status" value="1"/>
</dbReference>
<dbReference type="SMART" id="SM00147">
    <property type="entry name" value="RasGEF"/>
    <property type="match status" value="1"/>
</dbReference>
<keyword evidence="1 2" id="KW-0344">Guanine-nucleotide releasing factor</keyword>
<protein>
    <submittedName>
        <fullName evidence="5">Ras guanine nucleotide exchange factor domain-containing protein</fullName>
    </submittedName>
</protein>
<evidence type="ECO:0000256" key="1">
    <source>
        <dbReference type="ARBA" id="ARBA00022658"/>
    </source>
</evidence>
<feature type="region of interest" description="Disordered" evidence="3">
    <location>
        <begin position="686"/>
        <end position="712"/>
    </location>
</feature>
<keyword evidence="6" id="KW-1185">Reference proteome</keyword>
<dbReference type="EMBL" id="KZ988111">
    <property type="protein sequence ID" value="RKP13091.1"/>
    <property type="molecule type" value="Genomic_DNA"/>
</dbReference>
<dbReference type="SUPFAM" id="SSF48366">
    <property type="entry name" value="Ras GEF"/>
    <property type="match status" value="1"/>
</dbReference>
<dbReference type="InterPro" id="IPR008937">
    <property type="entry name" value="Ras-like_GEF"/>
</dbReference>
<dbReference type="Proteomes" id="UP000267251">
    <property type="component" value="Unassembled WGS sequence"/>
</dbReference>
<gene>
    <name evidence="5" type="ORF">BJ684DRAFT_16471</name>
</gene>
<name>A0A4P9Y4L3_9FUNG</name>
<evidence type="ECO:0000259" key="4">
    <source>
        <dbReference type="PROSITE" id="PS50009"/>
    </source>
</evidence>
<feature type="compositionally biased region" description="Gly residues" evidence="3">
    <location>
        <begin position="910"/>
        <end position="922"/>
    </location>
</feature>
<dbReference type="InterPro" id="IPR023578">
    <property type="entry name" value="Ras_GEF_dom_sf"/>
</dbReference>
<feature type="region of interest" description="Disordered" evidence="3">
    <location>
        <begin position="371"/>
        <end position="397"/>
    </location>
</feature>
<evidence type="ECO:0000256" key="3">
    <source>
        <dbReference type="SAM" id="MobiDB-lite"/>
    </source>
</evidence>
<evidence type="ECO:0000313" key="5">
    <source>
        <dbReference type="EMBL" id="RKP13091.1"/>
    </source>
</evidence>
<dbReference type="GO" id="GO:0005085">
    <property type="term" value="F:guanyl-nucleotide exchange factor activity"/>
    <property type="evidence" value="ECO:0007669"/>
    <property type="project" value="UniProtKB-KW"/>
</dbReference>
<dbReference type="InterPro" id="IPR036964">
    <property type="entry name" value="RASGEF_cat_dom_sf"/>
</dbReference>
<feature type="compositionally biased region" description="Low complexity" evidence="3">
    <location>
        <begin position="371"/>
        <end position="384"/>
    </location>
</feature>
<organism evidence="5 6">
    <name type="scientific">Piptocephalis cylindrospora</name>
    <dbReference type="NCBI Taxonomy" id="1907219"/>
    <lineage>
        <taxon>Eukaryota</taxon>
        <taxon>Fungi</taxon>
        <taxon>Fungi incertae sedis</taxon>
        <taxon>Zoopagomycota</taxon>
        <taxon>Zoopagomycotina</taxon>
        <taxon>Zoopagomycetes</taxon>
        <taxon>Zoopagales</taxon>
        <taxon>Piptocephalidaceae</taxon>
        <taxon>Piptocephalis</taxon>
    </lineage>
</organism>
<reference evidence="6" key="1">
    <citation type="journal article" date="2018" name="Nat. Microbiol.">
        <title>Leveraging single-cell genomics to expand the fungal tree of life.</title>
        <authorList>
            <person name="Ahrendt S.R."/>
            <person name="Quandt C.A."/>
            <person name="Ciobanu D."/>
            <person name="Clum A."/>
            <person name="Salamov A."/>
            <person name="Andreopoulos B."/>
            <person name="Cheng J.F."/>
            <person name="Woyke T."/>
            <person name="Pelin A."/>
            <person name="Henrissat B."/>
            <person name="Reynolds N.K."/>
            <person name="Benny G.L."/>
            <person name="Smith M.E."/>
            <person name="James T.Y."/>
            <person name="Grigoriev I.V."/>
        </authorList>
    </citation>
    <scope>NUCLEOTIDE SEQUENCE [LARGE SCALE GENOMIC DNA]</scope>
</reference>
<dbReference type="OrthoDB" id="9808951at2759"/>
<dbReference type="GO" id="GO:0005886">
    <property type="term" value="C:plasma membrane"/>
    <property type="evidence" value="ECO:0007669"/>
    <property type="project" value="TreeGrafter"/>
</dbReference>
<evidence type="ECO:0000256" key="2">
    <source>
        <dbReference type="PROSITE-ProRule" id="PRU00168"/>
    </source>
</evidence>
<dbReference type="PANTHER" id="PTHR23113">
    <property type="entry name" value="GUANINE NUCLEOTIDE EXCHANGE FACTOR"/>
    <property type="match status" value="1"/>
</dbReference>
<proteinExistence type="predicted"/>
<dbReference type="PROSITE" id="PS50009">
    <property type="entry name" value="RASGEF_CAT"/>
    <property type="match status" value="1"/>
</dbReference>
<dbReference type="Gene3D" id="1.10.840.10">
    <property type="entry name" value="Ras guanine-nucleotide exchange factors catalytic domain"/>
    <property type="match status" value="1"/>
</dbReference>
<feature type="compositionally biased region" description="Low complexity" evidence="3">
    <location>
        <begin position="687"/>
        <end position="708"/>
    </location>
</feature>
<feature type="domain" description="Ras-GEF" evidence="4">
    <location>
        <begin position="423"/>
        <end position="687"/>
    </location>
</feature>
<sequence length="951" mass="104219">MEKGAGGCEAAQRLRVIQVLKRWMDWCPWEFSPSEAETVEEARVSTQLLTVTLLFSHYLLTQPGCTGDHAQALLTRCEAKGMMAQGRGQGSSILRSPSIDTTQTSLSSTPVRPLSGSYGEGEEERSPPYGPTTSLLSALTIQCGEKSQERVLRVRVCMFDLDILVDSIDPQVLGVIALDLLTGQEEEEDEGQDEGYPSSFRAGQVLWPEDFTGDGTSDPTQRHSLSACSSCKGYTAIKRNERLKEIGPCGHQLIHWAHRLLRPIKDNSSISLLLMKCRKRFSSVDLACALLLRLLALRILPDPEMQEERETQRIYLTAIEVLYCWIECRPKDMYQDPQLEPLLTAILGYLQRVCPGAVDRAQKALDLLGSTSTTASSPVSSAPALGNPFSRRPSLGYGPGTPEDFVQPLTSADPQILGIEFMEAERVARALCHRDARYFAAIPAREFLDGRWMRPGAAPALTAWAKRWNNLVWAMAGTILRNPQAQDRAMTLGHILRIAEACADPEIRDYDAAFALVSACRLGCVERLNRTWALLGSDDMARYGRLCRLVDATENYPAYRQVLAGEAATAGPTHSATFLIPHLRLVQVDLLHAQEGNRSAWAQSPAGEWELAWGKWRLLGKILGDLRLWQDSCGRILDEQRSSRAACSADGEGMGEGDSWLDTWLSQQTAQLDEDRLWEWSYHHEPSASSSSSSSISSTMTSPSNSPSSPFPTTPSLVMAGAPSPMSSAPFLGFSPIASSSFASVLSSEPPSLSYPSPADLSVDYLTLKPSYFPDDNLTVAVRYTAEEDWLPPGMVHARLDDAFGSGTLVPDMGSARLPHVLEEGVLYTVVEWIVPHNLFAHYTLDQQFRLVLSYKQQSASGDAEKEEVTDREITLQRVQAVPGGPSRHPLYPDQGVGGEGVSFVPAAGQEGGGSGRTGRQGGDLSAVRVAEEGAGWASHLFHILLRHFVF</sequence>
<accession>A0A4P9Y4L3</accession>
<dbReference type="PANTHER" id="PTHR23113:SF99">
    <property type="entry name" value="RASGEF DOMAIN-CONTAINING PROTEIN"/>
    <property type="match status" value="1"/>
</dbReference>
<dbReference type="InterPro" id="IPR001895">
    <property type="entry name" value="RASGEF_cat_dom"/>
</dbReference>
<dbReference type="GO" id="GO:0007265">
    <property type="term" value="P:Ras protein signal transduction"/>
    <property type="evidence" value="ECO:0007669"/>
    <property type="project" value="TreeGrafter"/>
</dbReference>
<feature type="compositionally biased region" description="Polar residues" evidence="3">
    <location>
        <begin position="90"/>
        <end position="110"/>
    </location>
</feature>
<evidence type="ECO:0000313" key="6">
    <source>
        <dbReference type="Proteomes" id="UP000267251"/>
    </source>
</evidence>
<feature type="region of interest" description="Disordered" evidence="3">
    <location>
        <begin position="902"/>
        <end position="922"/>
    </location>
</feature>
<feature type="region of interest" description="Disordered" evidence="3">
    <location>
        <begin position="87"/>
        <end position="131"/>
    </location>
</feature>